<feature type="domain" description="Glycosyltransferase family 28 N-terminal" evidence="2">
    <location>
        <begin position="52"/>
        <end position="178"/>
    </location>
</feature>
<dbReference type="InterPro" id="IPR010610">
    <property type="entry name" value="EryCIII-like_C"/>
</dbReference>
<dbReference type="CDD" id="cd03784">
    <property type="entry name" value="GT1_Gtf-like"/>
    <property type="match status" value="1"/>
</dbReference>
<dbReference type="EMBL" id="CP012672">
    <property type="protein sequence ID" value="AUX37856.1"/>
    <property type="molecule type" value="Genomic_DNA"/>
</dbReference>
<dbReference type="GO" id="GO:0033072">
    <property type="term" value="P:vancomycin biosynthetic process"/>
    <property type="evidence" value="ECO:0007669"/>
    <property type="project" value="UniProtKB-ARBA"/>
</dbReference>
<dbReference type="Proteomes" id="UP000295497">
    <property type="component" value="Chromosome"/>
</dbReference>
<dbReference type="GO" id="GO:0008194">
    <property type="term" value="F:UDP-glycosyltransferase activity"/>
    <property type="evidence" value="ECO:0007669"/>
    <property type="project" value="InterPro"/>
</dbReference>
<dbReference type="InterPro" id="IPR002213">
    <property type="entry name" value="UDP_glucos_trans"/>
</dbReference>
<dbReference type="SUPFAM" id="SSF53756">
    <property type="entry name" value="UDP-Glycosyltransferase/glycogen phosphorylase"/>
    <property type="match status" value="1"/>
</dbReference>
<dbReference type="FunFam" id="3.40.50.2000:FF:000009">
    <property type="entry name" value="Sterol 3-beta-glucosyltransferase UGT80A2"/>
    <property type="match status" value="1"/>
</dbReference>
<dbReference type="Pfam" id="PF03033">
    <property type="entry name" value="Glyco_transf_28"/>
    <property type="match status" value="1"/>
</dbReference>
<dbReference type="GO" id="GO:0016758">
    <property type="term" value="F:hexosyltransferase activity"/>
    <property type="evidence" value="ECO:0007669"/>
    <property type="project" value="InterPro"/>
</dbReference>
<dbReference type="GO" id="GO:0005975">
    <property type="term" value="P:carbohydrate metabolic process"/>
    <property type="evidence" value="ECO:0007669"/>
    <property type="project" value="InterPro"/>
</dbReference>
<feature type="domain" description="Erythromycin biosynthesis protein CIII-like C-terminal" evidence="3">
    <location>
        <begin position="340"/>
        <end position="422"/>
    </location>
</feature>
<evidence type="ECO:0000313" key="4">
    <source>
        <dbReference type="EMBL" id="AUX37856.1"/>
    </source>
</evidence>
<dbReference type="Pfam" id="PF06722">
    <property type="entry name" value="EryCIII-like_C"/>
    <property type="match status" value="1"/>
</dbReference>
<keyword evidence="4" id="KW-0808">Transferase</keyword>
<evidence type="ECO:0000313" key="5">
    <source>
        <dbReference type="Proteomes" id="UP000295497"/>
    </source>
</evidence>
<dbReference type="InterPro" id="IPR050426">
    <property type="entry name" value="Glycosyltransferase_28"/>
</dbReference>
<name>A0A4P2R502_SORCE</name>
<protein>
    <submittedName>
        <fullName evidence="4">Glycosyl transferase</fullName>
        <ecNumber evidence="4">2.4.1.-</ecNumber>
    </submittedName>
</protein>
<reference evidence="4 5" key="1">
    <citation type="submission" date="2015-09" db="EMBL/GenBank/DDBJ databases">
        <title>Sorangium comparison.</title>
        <authorList>
            <person name="Zaburannyi N."/>
            <person name="Bunk B."/>
            <person name="Overmann J."/>
            <person name="Mueller R."/>
        </authorList>
    </citation>
    <scope>NUCLEOTIDE SEQUENCE [LARGE SCALE GENOMIC DNA]</scope>
    <source>
        <strain evidence="4 5">So ce836</strain>
    </source>
</reference>
<evidence type="ECO:0000259" key="3">
    <source>
        <dbReference type="Pfam" id="PF06722"/>
    </source>
</evidence>
<dbReference type="InterPro" id="IPR004276">
    <property type="entry name" value="GlycoTrans_28_N"/>
</dbReference>
<dbReference type="PANTHER" id="PTHR48050:SF13">
    <property type="entry name" value="STEROL 3-BETA-GLUCOSYLTRANSFERASE UGT80A2"/>
    <property type="match status" value="1"/>
</dbReference>
<dbReference type="Gene3D" id="3.40.50.2000">
    <property type="entry name" value="Glycogen Phosphorylase B"/>
    <property type="match status" value="2"/>
</dbReference>
<dbReference type="PANTHER" id="PTHR48050">
    <property type="entry name" value="STEROL 3-BETA-GLUCOSYLTRANSFERASE"/>
    <property type="match status" value="1"/>
</dbReference>
<sequence length="448" mass="46498">MIRVAGVFPRLPLQHVYRSLGDNTMKNRIGGAISSSVIHAARVVKGRETMRVLLTGVGTRGDVQPVVALAAEMRRRGHDVRLCIPPNFIDWVAGMGFTASPIGIAMRAPSGAGAAQAAIPTPEQVRALVAHLVRDQFDATAAAAEGCDAIVAGGAHQYAARSIAERLGIPSVVALYAPVALPSPDHAPGGVTGGDPESNLRRWQDESRSWNERVLERLNEHRERLGLGPLSDAFSHILGKDPWLAADPVLGPLPATPGLEVAQTGAWLLPDPTPLAPELEAFLAAGEPPVYVGFGSMPVDPQTGRSVIEAVRAAGRRVVLSQGWAELGLVDDASDCIAIGDVNQQALFPRVAAVVHHGGAGTTTTAARAGVPQVIVPMFSDQPYWASRVRALGIGTSVDRGALSAESLRAALGGALDEGVAARAAAIAGIVVVDGTAVAADLIERAVA</sequence>
<evidence type="ECO:0000256" key="1">
    <source>
        <dbReference type="SAM" id="MobiDB-lite"/>
    </source>
</evidence>
<evidence type="ECO:0000259" key="2">
    <source>
        <dbReference type="Pfam" id="PF03033"/>
    </source>
</evidence>
<keyword evidence="4" id="KW-0328">Glycosyltransferase</keyword>
<dbReference type="EC" id="2.4.1.-" evidence="4"/>
<proteinExistence type="predicted"/>
<organism evidence="4 5">
    <name type="scientific">Sorangium cellulosum</name>
    <name type="common">Polyangium cellulosum</name>
    <dbReference type="NCBI Taxonomy" id="56"/>
    <lineage>
        <taxon>Bacteria</taxon>
        <taxon>Pseudomonadati</taxon>
        <taxon>Myxococcota</taxon>
        <taxon>Polyangia</taxon>
        <taxon>Polyangiales</taxon>
        <taxon>Polyangiaceae</taxon>
        <taxon>Sorangium</taxon>
    </lineage>
</organism>
<accession>A0A4P2R502</accession>
<gene>
    <name evidence="4" type="ORF">SOCE836_100920</name>
</gene>
<feature type="region of interest" description="Disordered" evidence="1">
    <location>
        <begin position="186"/>
        <end position="206"/>
    </location>
</feature>
<dbReference type="AlphaFoldDB" id="A0A4P2R502"/>